<evidence type="ECO:0000313" key="2">
    <source>
        <dbReference type="Proteomes" id="UP000789570"/>
    </source>
</evidence>
<dbReference type="EMBL" id="CAJVPQ010007660">
    <property type="protein sequence ID" value="CAG8699095.1"/>
    <property type="molecule type" value="Genomic_DNA"/>
</dbReference>
<accession>A0A9N9HPL4</accession>
<feature type="non-terminal residue" evidence="1">
    <location>
        <position position="1"/>
    </location>
</feature>
<organism evidence="1 2">
    <name type="scientific">Funneliformis caledonium</name>
    <dbReference type="NCBI Taxonomy" id="1117310"/>
    <lineage>
        <taxon>Eukaryota</taxon>
        <taxon>Fungi</taxon>
        <taxon>Fungi incertae sedis</taxon>
        <taxon>Mucoromycota</taxon>
        <taxon>Glomeromycotina</taxon>
        <taxon>Glomeromycetes</taxon>
        <taxon>Glomerales</taxon>
        <taxon>Glomeraceae</taxon>
        <taxon>Funneliformis</taxon>
    </lineage>
</organism>
<proteinExistence type="predicted"/>
<reference evidence="1" key="1">
    <citation type="submission" date="2021-06" db="EMBL/GenBank/DDBJ databases">
        <authorList>
            <person name="Kallberg Y."/>
            <person name="Tangrot J."/>
            <person name="Rosling A."/>
        </authorList>
    </citation>
    <scope>NUCLEOTIDE SEQUENCE</scope>
    <source>
        <strain evidence="1">UK204</strain>
    </source>
</reference>
<comment type="caution">
    <text evidence="1">The sequence shown here is derived from an EMBL/GenBank/DDBJ whole genome shotgun (WGS) entry which is preliminary data.</text>
</comment>
<protein>
    <submittedName>
        <fullName evidence="1">14966_t:CDS:1</fullName>
    </submittedName>
</protein>
<sequence>PDALIRRSISAPEISSKTSFSDLAEAYFNSMRKMQEENRLSH</sequence>
<dbReference type="AlphaFoldDB" id="A0A9N9HPL4"/>
<evidence type="ECO:0000313" key="1">
    <source>
        <dbReference type="EMBL" id="CAG8699095.1"/>
    </source>
</evidence>
<keyword evidence="2" id="KW-1185">Reference proteome</keyword>
<name>A0A9N9HPL4_9GLOM</name>
<dbReference type="Proteomes" id="UP000789570">
    <property type="component" value="Unassembled WGS sequence"/>
</dbReference>
<gene>
    <name evidence="1" type="ORF">FCALED_LOCUS13383</name>
</gene>